<dbReference type="EMBL" id="MU970117">
    <property type="protein sequence ID" value="KAK9320752.1"/>
    <property type="molecule type" value="Genomic_DNA"/>
</dbReference>
<accession>A0ACC3TIQ6</accession>
<dbReference type="Proteomes" id="UP001489719">
    <property type="component" value="Unassembled WGS sequence"/>
</dbReference>
<evidence type="ECO:0000313" key="1">
    <source>
        <dbReference type="EMBL" id="KAK9320752.1"/>
    </source>
</evidence>
<sequence length="177" mass="18788">MSLSLVVKPSLRAASRAVSSRQLANVTAPHFCQAIRHNSTSAEANPKISSIVDQISNLTLLETADLVALLKSRLNIQDIAIPAAGAAAPAAAAVAAEEPEPEPVQEKTMFNVKLESFEAGSKPKIIKEVKSLLGLNLVESKKFVESAPKILRENVTKEDAEKIKATLEGLGAKIALE</sequence>
<name>A0ACC3TIQ6_9ASCO</name>
<evidence type="ECO:0000313" key="2">
    <source>
        <dbReference type="Proteomes" id="UP001489719"/>
    </source>
</evidence>
<keyword evidence="1" id="KW-0689">Ribosomal protein</keyword>
<protein>
    <submittedName>
        <fullName evidence="1">54S ribosomal protein L12 mitochondrial</fullName>
    </submittedName>
</protein>
<proteinExistence type="predicted"/>
<organism evidence="1 2">
    <name type="scientific">Lipomyces orientalis</name>
    <dbReference type="NCBI Taxonomy" id="1233043"/>
    <lineage>
        <taxon>Eukaryota</taxon>
        <taxon>Fungi</taxon>
        <taxon>Dikarya</taxon>
        <taxon>Ascomycota</taxon>
        <taxon>Saccharomycotina</taxon>
        <taxon>Lipomycetes</taxon>
        <taxon>Lipomycetales</taxon>
        <taxon>Lipomycetaceae</taxon>
        <taxon>Lipomyces</taxon>
    </lineage>
</organism>
<keyword evidence="2" id="KW-1185">Reference proteome</keyword>
<keyword evidence="1" id="KW-0687">Ribonucleoprotein</keyword>
<gene>
    <name evidence="1" type="ORF">V1517DRAFT_294745</name>
</gene>
<comment type="caution">
    <text evidence="1">The sequence shown here is derived from an EMBL/GenBank/DDBJ whole genome shotgun (WGS) entry which is preliminary data.</text>
</comment>
<reference evidence="2" key="1">
    <citation type="journal article" date="2024" name="Front. Bioeng. Biotechnol.">
        <title>Genome-scale model development and genomic sequencing of the oleaginous clade Lipomyces.</title>
        <authorList>
            <person name="Czajka J.J."/>
            <person name="Han Y."/>
            <person name="Kim J."/>
            <person name="Mondo S.J."/>
            <person name="Hofstad B.A."/>
            <person name="Robles A."/>
            <person name="Haridas S."/>
            <person name="Riley R."/>
            <person name="LaButti K."/>
            <person name="Pangilinan J."/>
            <person name="Andreopoulos W."/>
            <person name="Lipzen A."/>
            <person name="Yan J."/>
            <person name="Wang M."/>
            <person name="Ng V."/>
            <person name="Grigoriev I.V."/>
            <person name="Spatafora J.W."/>
            <person name="Magnuson J.K."/>
            <person name="Baker S.E."/>
            <person name="Pomraning K.R."/>
        </authorList>
    </citation>
    <scope>NUCLEOTIDE SEQUENCE [LARGE SCALE GENOMIC DNA]</scope>
    <source>
        <strain evidence="2">CBS 10300</strain>
    </source>
</reference>